<evidence type="ECO:0000259" key="4">
    <source>
        <dbReference type="PROSITE" id="PS50949"/>
    </source>
</evidence>
<dbReference type="SMART" id="SM00866">
    <property type="entry name" value="UTRA"/>
    <property type="match status" value="1"/>
</dbReference>
<dbReference type="InterPro" id="IPR050679">
    <property type="entry name" value="Bact_HTH_transcr_reg"/>
</dbReference>
<keyword evidence="1" id="KW-0805">Transcription regulation</keyword>
<dbReference type="Gene3D" id="3.40.1410.10">
    <property type="entry name" value="Chorismate lyase-like"/>
    <property type="match status" value="1"/>
</dbReference>
<dbReference type="PANTHER" id="PTHR44846:SF17">
    <property type="entry name" value="GNTR-FAMILY TRANSCRIPTIONAL REGULATOR"/>
    <property type="match status" value="1"/>
</dbReference>
<accession>A0A495EB25</accession>
<dbReference type="CDD" id="cd07377">
    <property type="entry name" value="WHTH_GntR"/>
    <property type="match status" value="1"/>
</dbReference>
<evidence type="ECO:0000256" key="3">
    <source>
        <dbReference type="ARBA" id="ARBA00023163"/>
    </source>
</evidence>
<dbReference type="SUPFAM" id="SSF46785">
    <property type="entry name" value="Winged helix' DNA-binding domain"/>
    <property type="match status" value="1"/>
</dbReference>
<dbReference type="OrthoDB" id="3194402at2"/>
<keyword evidence="2 5" id="KW-0238">DNA-binding</keyword>
<name>A0A495EB25_9MICC</name>
<evidence type="ECO:0000256" key="1">
    <source>
        <dbReference type="ARBA" id="ARBA00023015"/>
    </source>
</evidence>
<dbReference type="AlphaFoldDB" id="A0A495EB25"/>
<dbReference type="PRINTS" id="PR00035">
    <property type="entry name" value="HTHGNTR"/>
</dbReference>
<dbReference type="EMBL" id="RBIR01000009">
    <property type="protein sequence ID" value="RKR13789.1"/>
    <property type="molecule type" value="Genomic_DNA"/>
</dbReference>
<evidence type="ECO:0000313" key="6">
    <source>
        <dbReference type="Proteomes" id="UP000276055"/>
    </source>
</evidence>
<organism evidence="5 6">
    <name type="scientific">Arthrobacter oryzae</name>
    <dbReference type="NCBI Taxonomy" id="409290"/>
    <lineage>
        <taxon>Bacteria</taxon>
        <taxon>Bacillati</taxon>
        <taxon>Actinomycetota</taxon>
        <taxon>Actinomycetes</taxon>
        <taxon>Micrococcales</taxon>
        <taxon>Micrococcaceae</taxon>
        <taxon>Arthrobacter</taxon>
    </lineage>
</organism>
<keyword evidence="3" id="KW-0804">Transcription</keyword>
<sequence length="247" mass="27107">MASSLNIVIDKASPVPLYHQVAQGIEAAIRAGALPGGSRLDSELDLATRLNLSRPTLHKAIEELVQSGLVVRKRGVGAQVIATHAAPARGILSHFDDMHRLGNDPTSEVLSFSHLEADSETRESLNLPVNARVYHFMRLRKVGGRPQALMENWVRDDIVNLDEVSLESRGLYQILRSWGVDIRVVNQRIGATVANDYQANVLQADAGSALVTMERTAIDESGRRLEIGRHAYVADSYAFKMTLVHGQ</sequence>
<gene>
    <name evidence="5" type="ORF">C8D78_3451</name>
</gene>
<dbReference type="SUPFAM" id="SSF64288">
    <property type="entry name" value="Chorismate lyase-like"/>
    <property type="match status" value="1"/>
</dbReference>
<dbReference type="InterPro" id="IPR036390">
    <property type="entry name" value="WH_DNA-bd_sf"/>
</dbReference>
<dbReference type="GO" id="GO:0003700">
    <property type="term" value="F:DNA-binding transcription factor activity"/>
    <property type="evidence" value="ECO:0007669"/>
    <property type="project" value="InterPro"/>
</dbReference>
<dbReference type="Gene3D" id="1.10.10.10">
    <property type="entry name" value="Winged helix-like DNA-binding domain superfamily/Winged helix DNA-binding domain"/>
    <property type="match status" value="1"/>
</dbReference>
<dbReference type="Pfam" id="PF00392">
    <property type="entry name" value="GntR"/>
    <property type="match status" value="1"/>
</dbReference>
<dbReference type="RefSeq" id="WP_120955050.1">
    <property type="nucleotide sequence ID" value="NZ_RBIR01000009.1"/>
</dbReference>
<dbReference type="InterPro" id="IPR036388">
    <property type="entry name" value="WH-like_DNA-bd_sf"/>
</dbReference>
<reference evidence="5 6" key="1">
    <citation type="submission" date="2018-10" db="EMBL/GenBank/DDBJ databases">
        <title>Genomic Encyclopedia of Type Strains, Phase IV (KMG-IV): sequencing the most valuable type-strain genomes for metagenomic binning, comparative biology and taxonomic classification.</title>
        <authorList>
            <person name="Goeker M."/>
        </authorList>
    </citation>
    <scope>NUCLEOTIDE SEQUENCE [LARGE SCALE GENOMIC DNA]</scope>
    <source>
        <strain evidence="5 6">DSM 25586</strain>
    </source>
</reference>
<comment type="caution">
    <text evidence="5">The sequence shown here is derived from an EMBL/GenBank/DDBJ whole genome shotgun (WGS) entry which is preliminary data.</text>
</comment>
<dbReference type="PANTHER" id="PTHR44846">
    <property type="entry name" value="MANNOSYL-D-GLYCERATE TRANSPORT/METABOLISM SYSTEM REPRESSOR MNGR-RELATED"/>
    <property type="match status" value="1"/>
</dbReference>
<dbReference type="PROSITE" id="PS50949">
    <property type="entry name" value="HTH_GNTR"/>
    <property type="match status" value="1"/>
</dbReference>
<protein>
    <submittedName>
        <fullName evidence="5">DNA-binding GntR family transcriptional regulator</fullName>
    </submittedName>
</protein>
<dbReference type="SMART" id="SM00345">
    <property type="entry name" value="HTH_GNTR"/>
    <property type="match status" value="1"/>
</dbReference>
<dbReference type="GO" id="GO:0003677">
    <property type="term" value="F:DNA binding"/>
    <property type="evidence" value="ECO:0007669"/>
    <property type="project" value="UniProtKB-KW"/>
</dbReference>
<dbReference type="Pfam" id="PF07702">
    <property type="entry name" value="UTRA"/>
    <property type="match status" value="1"/>
</dbReference>
<dbReference type="Proteomes" id="UP000276055">
    <property type="component" value="Unassembled WGS sequence"/>
</dbReference>
<evidence type="ECO:0000313" key="5">
    <source>
        <dbReference type="EMBL" id="RKR13789.1"/>
    </source>
</evidence>
<feature type="domain" description="HTH gntR-type" evidence="4">
    <location>
        <begin position="15"/>
        <end position="83"/>
    </location>
</feature>
<dbReference type="GO" id="GO:0045892">
    <property type="term" value="P:negative regulation of DNA-templated transcription"/>
    <property type="evidence" value="ECO:0007669"/>
    <property type="project" value="TreeGrafter"/>
</dbReference>
<proteinExistence type="predicted"/>
<dbReference type="InterPro" id="IPR011663">
    <property type="entry name" value="UTRA"/>
</dbReference>
<evidence type="ECO:0000256" key="2">
    <source>
        <dbReference type="ARBA" id="ARBA00023125"/>
    </source>
</evidence>
<dbReference type="InterPro" id="IPR028978">
    <property type="entry name" value="Chorismate_lyase_/UTRA_dom_sf"/>
</dbReference>
<dbReference type="InterPro" id="IPR000524">
    <property type="entry name" value="Tscrpt_reg_HTH_GntR"/>
</dbReference>